<name>A0ABQ4S9P3_9HYPH</name>
<comment type="caution">
    <text evidence="1">The sequence shown here is derived from an EMBL/GenBank/DDBJ whole genome shotgun (WGS) entry which is preliminary data.</text>
</comment>
<proteinExistence type="predicted"/>
<organism evidence="1 2">
    <name type="scientific">Methylobacterium isbiliense</name>
    <dbReference type="NCBI Taxonomy" id="315478"/>
    <lineage>
        <taxon>Bacteria</taxon>
        <taxon>Pseudomonadati</taxon>
        <taxon>Pseudomonadota</taxon>
        <taxon>Alphaproteobacteria</taxon>
        <taxon>Hyphomicrobiales</taxon>
        <taxon>Methylobacteriaceae</taxon>
        <taxon>Methylobacterium</taxon>
    </lineage>
</organism>
<protein>
    <submittedName>
        <fullName evidence="1">Uncharacterized protein</fullName>
    </submittedName>
</protein>
<dbReference type="RefSeq" id="WP_238234771.1">
    <property type="nucleotide sequence ID" value="NZ_BPQQ01000018.1"/>
</dbReference>
<accession>A0ABQ4S9P3</accession>
<evidence type="ECO:0000313" key="1">
    <source>
        <dbReference type="EMBL" id="GJD99894.1"/>
    </source>
</evidence>
<dbReference type="Proteomes" id="UP001055153">
    <property type="component" value="Unassembled WGS sequence"/>
</dbReference>
<keyword evidence="2" id="KW-1185">Reference proteome</keyword>
<sequence>MFDFLRPAARPPACDACPYVPGMAEREERDREAERTLAAASKTNSRAAMGLVATHGQSMRVESGIQAILRGALREVDRDDDADH</sequence>
<gene>
    <name evidence="1" type="ORF">GMJLKIPL_1812</name>
</gene>
<reference evidence="1" key="2">
    <citation type="submission" date="2021-08" db="EMBL/GenBank/DDBJ databases">
        <authorList>
            <person name="Tani A."/>
            <person name="Ola A."/>
            <person name="Ogura Y."/>
            <person name="Katsura K."/>
            <person name="Hayashi T."/>
        </authorList>
    </citation>
    <scope>NUCLEOTIDE SEQUENCE</scope>
    <source>
        <strain evidence="1">DSM 17168</strain>
    </source>
</reference>
<dbReference type="EMBL" id="BPQQ01000018">
    <property type="protein sequence ID" value="GJD99894.1"/>
    <property type="molecule type" value="Genomic_DNA"/>
</dbReference>
<reference evidence="1" key="1">
    <citation type="journal article" date="2021" name="Front. Microbiol.">
        <title>Comprehensive Comparative Genomics and Phenotyping of Methylobacterium Species.</title>
        <authorList>
            <person name="Alessa O."/>
            <person name="Ogura Y."/>
            <person name="Fujitani Y."/>
            <person name="Takami H."/>
            <person name="Hayashi T."/>
            <person name="Sahin N."/>
            <person name="Tani A."/>
        </authorList>
    </citation>
    <scope>NUCLEOTIDE SEQUENCE</scope>
    <source>
        <strain evidence="1">DSM 17168</strain>
    </source>
</reference>
<evidence type="ECO:0000313" key="2">
    <source>
        <dbReference type="Proteomes" id="UP001055153"/>
    </source>
</evidence>